<dbReference type="PANTHER" id="PTHR47326:SF1">
    <property type="entry name" value="HTH PSQ-TYPE DOMAIN-CONTAINING PROTEIN"/>
    <property type="match status" value="1"/>
</dbReference>
<sequence>MPYKLQLLNELKPDDKPRRRIFAEEMFSKKYRRMKIFYNVFSDEATFHLSGIVNRHSTRIWRLENPLAVLEQARDKQVNVWCGLLHDQIKGNFFFSKVTVRSDNDLDPDSNFSLQ</sequence>
<dbReference type="InterPro" id="IPR036397">
    <property type="entry name" value="RNaseH_sf"/>
</dbReference>
<accession>A0A4Y2MJ88</accession>
<dbReference type="AlphaFoldDB" id="A0A4Y2MJ88"/>
<comment type="caution">
    <text evidence="1">The sequence shown here is derived from an EMBL/GenBank/DDBJ whole genome shotgun (WGS) entry which is preliminary data.</text>
</comment>
<protein>
    <submittedName>
        <fullName evidence="1">Uncharacterized protein</fullName>
    </submittedName>
</protein>
<dbReference type="PANTHER" id="PTHR47326">
    <property type="entry name" value="TRANSPOSABLE ELEMENT TC3 TRANSPOSASE-LIKE PROTEIN"/>
    <property type="match status" value="1"/>
</dbReference>
<reference evidence="1 2" key="1">
    <citation type="journal article" date="2019" name="Sci. Rep.">
        <title>Orb-weaving spider Araneus ventricosus genome elucidates the spidroin gene catalogue.</title>
        <authorList>
            <person name="Kono N."/>
            <person name="Nakamura H."/>
            <person name="Ohtoshi R."/>
            <person name="Moran D.A.P."/>
            <person name="Shinohara A."/>
            <person name="Yoshida Y."/>
            <person name="Fujiwara M."/>
            <person name="Mori M."/>
            <person name="Tomita M."/>
            <person name="Arakawa K."/>
        </authorList>
    </citation>
    <scope>NUCLEOTIDE SEQUENCE [LARGE SCALE GENOMIC DNA]</scope>
</reference>
<evidence type="ECO:0000313" key="1">
    <source>
        <dbReference type="EMBL" id="GBN26484.1"/>
    </source>
</evidence>
<evidence type="ECO:0000313" key="2">
    <source>
        <dbReference type="Proteomes" id="UP000499080"/>
    </source>
</evidence>
<dbReference type="EMBL" id="BGPR01007390">
    <property type="protein sequence ID" value="GBN26484.1"/>
    <property type="molecule type" value="Genomic_DNA"/>
</dbReference>
<dbReference type="OrthoDB" id="9971063at2759"/>
<dbReference type="GO" id="GO:0003676">
    <property type="term" value="F:nucleic acid binding"/>
    <property type="evidence" value="ECO:0007669"/>
    <property type="project" value="InterPro"/>
</dbReference>
<name>A0A4Y2MJ88_ARAVE</name>
<proteinExistence type="predicted"/>
<dbReference type="Proteomes" id="UP000499080">
    <property type="component" value="Unassembled WGS sequence"/>
</dbReference>
<keyword evidence="2" id="KW-1185">Reference proteome</keyword>
<dbReference type="Gene3D" id="3.30.420.10">
    <property type="entry name" value="Ribonuclease H-like superfamily/Ribonuclease H"/>
    <property type="match status" value="1"/>
</dbReference>
<organism evidence="1 2">
    <name type="scientific">Araneus ventricosus</name>
    <name type="common">Orbweaver spider</name>
    <name type="synonym">Epeira ventricosa</name>
    <dbReference type="NCBI Taxonomy" id="182803"/>
    <lineage>
        <taxon>Eukaryota</taxon>
        <taxon>Metazoa</taxon>
        <taxon>Ecdysozoa</taxon>
        <taxon>Arthropoda</taxon>
        <taxon>Chelicerata</taxon>
        <taxon>Arachnida</taxon>
        <taxon>Araneae</taxon>
        <taxon>Araneomorphae</taxon>
        <taxon>Entelegynae</taxon>
        <taxon>Araneoidea</taxon>
        <taxon>Araneidae</taxon>
        <taxon>Araneus</taxon>
    </lineage>
</organism>
<gene>
    <name evidence="1" type="ORF">AVEN_61558_1</name>
</gene>